<name>A0A2M8L4Y1_9BACT</name>
<evidence type="ECO:0000259" key="11">
    <source>
        <dbReference type="Pfam" id="PF00266"/>
    </source>
</evidence>
<evidence type="ECO:0000313" key="12">
    <source>
        <dbReference type="EMBL" id="PJE68815.1"/>
    </source>
</evidence>
<dbReference type="Pfam" id="PF00266">
    <property type="entry name" value="Aminotran_5"/>
    <property type="match status" value="1"/>
</dbReference>
<sequence>FQAMKPFFSKKYGNASEPHFWGQEARKAIDKARDQAASFLGCKSGEIVFTSCATESINLAHKGLLEALLQEFSNSKSQFSKKLHVITSSVEHKAVLESCRHLEKSGMAEVSYLPVDKFGMVKVADVEKAITPETILVSMMYVNNEVGTVEPIKEIGKLIKKINVSRITSRLSPIFFHTDATQAVQYLDCNVDKLGVDLLSLTGHKIYAPKGIGFLYQKKGTPLIRQQDGGDQEYRLRAGTENVPYIVALGQAIEKCSNVQNSKCSKKIEKLRDKLITNVLKIPGTKLTGHPTQRAPHIASFVIEGTEGEAILLHLSDKGIAASSGSACTSGLLQPSHVLTAMGIPAQWSHGSLRFSLGKDNTKQDIEYVAEILPVIIKKLRKMAPKGV</sequence>
<evidence type="ECO:0000256" key="3">
    <source>
        <dbReference type="ARBA" id="ARBA00012239"/>
    </source>
</evidence>
<organism evidence="12 13">
    <name type="scientific">Candidatus Shapirobacteria bacterium CG10_big_fil_rev_8_21_14_0_10_38_14</name>
    <dbReference type="NCBI Taxonomy" id="1974483"/>
    <lineage>
        <taxon>Bacteria</taxon>
        <taxon>Candidatus Shapironibacteriota</taxon>
    </lineage>
</organism>
<evidence type="ECO:0000256" key="4">
    <source>
        <dbReference type="ARBA" id="ARBA00022679"/>
    </source>
</evidence>
<comment type="cofactor">
    <cofactor evidence="1 10">
        <name>pyridoxal 5'-phosphate</name>
        <dbReference type="ChEBI" id="CHEBI:597326"/>
    </cofactor>
</comment>
<proteinExistence type="inferred from homology"/>
<dbReference type="Gene3D" id="3.40.640.10">
    <property type="entry name" value="Type I PLP-dependent aspartate aminotransferase-like (Major domain)"/>
    <property type="match status" value="1"/>
</dbReference>
<dbReference type="InterPro" id="IPR015422">
    <property type="entry name" value="PyrdxlP-dep_Trfase_small"/>
</dbReference>
<evidence type="ECO:0000256" key="2">
    <source>
        <dbReference type="ARBA" id="ARBA00006490"/>
    </source>
</evidence>
<evidence type="ECO:0000256" key="6">
    <source>
        <dbReference type="ARBA" id="ARBA00022898"/>
    </source>
</evidence>
<evidence type="ECO:0000256" key="9">
    <source>
        <dbReference type="ARBA" id="ARBA00050776"/>
    </source>
</evidence>
<dbReference type="InterPro" id="IPR016454">
    <property type="entry name" value="Cysteine_dSase"/>
</dbReference>
<protein>
    <recommendedName>
        <fullName evidence="3">cysteine desulfurase</fullName>
        <ecNumber evidence="3">2.8.1.7</ecNumber>
    </recommendedName>
</protein>
<comment type="similarity">
    <text evidence="2">Belongs to the class-V pyridoxal-phosphate-dependent aminotransferase family. NifS/IscS subfamily.</text>
</comment>
<evidence type="ECO:0000256" key="7">
    <source>
        <dbReference type="ARBA" id="ARBA00023004"/>
    </source>
</evidence>
<dbReference type="Gene3D" id="3.90.1150.10">
    <property type="entry name" value="Aspartate Aminotransferase, domain 1"/>
    <property type="match status" value="1"/>
</dbReference>
<dbReference type="EMBL" id="PFEL01000106">
    <property type="protein sequence ID" value="PJE68815.1"/>
    <property type="molecule type" value="Genomic_DNA"/>
</dbReference>
<dbReference type="InterPro" id="IPR015421">
    <property type="entry name" value="PyrdxlP-dep_Trfase_major"/>
</dbReference>
<dbReference type="PIRSF" id="PIRSF005572">
    <property type="entry name" value="NifS"/>
    <property type="match status" value="1"/>
</dbReference>
<reference evidence="13" key="1">
    <citation type="submission" date="2017-09" db="EMBL/GenBank/DDBJ databases">
        <title>Depth-based differentiation of microbial function through sediment-hosted aquifers and enrichment of novel symbionts in the deep terrestrial subsurface.</title>
        <authorList>
            <person name="Probst A.J."/>
            <person name="Ladd B."/>
            <person name="Jarett J.K."/>
            <person name="Geller-Mcgrath D.E."/>
            <person name="Sieber C.M.K."/>
            <person name="Emerson J.B."/>
            <person name="Anantharaman K."/>
            <person name="Thomas B.C."/>
            <person name="Malmstrom R."/>
            <person name="Stieglmeier M."/>
            <person name="Klingl A."/>
            <person name="Woyke T."/>
            <person name="Ryan C.M."/>
            <person name="Banfield J.F."/>
        </authorList>
    </citation>
    <scope>NUCLEOTIDE SEQUENCE [LARGE SCALE GENOMIC DNA]</scope>
</reference>
<dbReference type="SUPFAM" id="SSF53383">
    <property type="entry name" value="PLP-dependent transferases"/>
    <property type="match status" value="1"/>
</dbReference>
<dbReference type="InterPro" id="IPR020578">
    <property type="entry name" value="Aminotrans_V_PyrdxlP_BS"/>
</dbReference>
<keyword evidence="6" id="KW-0663">Pyridoxal phosphate</keyword>
<keyword evidence="7" id="KW-0408">Iron</keyword>
<dbReference type="PROSITE" id="PS00595">
    <property type="entry name" value="AA_TRANSFER_CLASS_5"/>
    <property type="match status" value="1"/>
</dbReference>
<evidence type="ECO:0000256" key="1">
    <source>
        <dbReference type="ARBA" id="ARBA00001933"/>
    </source>
</evidence>
<keyword evidence="4" id="KW-0808">Transferase</keyword>
<dbReference type="EC" id="2.8.1.7" evidence="3"/>
<accession>A0A2M8L4Y1</accession>
<dbReference type="InterPro" id="IPR015424">
    <property type="entry name" value="PyrdxlP-dep_Trfase"/>
</dbReference>
<keyword evidence="8" id="KW-0411">Iron-sulfur</keyword>
<dbReference type="GO" id="GO:0046872">
    <property type="term" value="F:metal ion binding"/>
    <property type="evidence" value="ECO:0007669"/>
    <property type="project" value="UniProtKB-KW"/>
</dbReference>
<feature type="non-terminal residue" evidence="12">
    <location>
        <position position="1"/>
    </location>
</feature>
<dbReference type="PANTHER" id="PTHR11601:SF34">
    <property type="entry name" value="CYSTEINE DESULFURASE"/>
    <property type="match status" value="1"/>
</dbReference>
<gene>
    <name evidence="12" type="ORF">COU96_02950</name>
</gene>
<evidence type="ECO:0000256" key="10">
    <source>
        <dbReference type="RuleBase" id="RU004504"/>
    </source>
</evidence>
<evidence type="ECO:0000256" key="5">
    <source>
        <dbReference type="ARBA" id="ARBA00022723"/>
    </source>
</evidence>
<dbReference type="Proteomes" id="UP000229500">
    <property type="component" value="Unassembled WGS sequence"/>
</dbReference>
<evidence type="ECO:0000256" key="8">
    <source>
        <dbReference type="ARBA" id="ARBA00023014"/>
    </source>
</evidence>
<dbReference type="Gene3D" id="1.10.260.50">
    <property type="match status" value="1"/>
</dbReference>
<dbReference type="GO" id="GO:0051536">
    <property type="term" value="F:iron-sulfur cluster binding"/>
    <property type="evidence" value="ECO:0007669"/>
    <property type="project" value="UniProtKB-KW"/>
</dbReference>
<comment type="caution">
    <text evidence="12">The sequence shown here is derived from an EMBL/GenBank/DDBJ whole genome shotgun (WGS) entry which is preliminary data.</text>
</comment>
<dbReference type="AlphaFoldDB" id="A0A2M8L4Y1"/>
<dbReference type="PANTHER" id="PTHR11601">
    <property type="entry name" value="CYSTEINE DESULFURYLASE FAMILY MEMBER"/>
    <property type="match status" value="1"/>
</dbReference>
<feature type="domain" description="Aminotransferase class V" evidence="11">
    <location>
        <begin position="2"/>
        <end position="369"/>
    </location>
</feature>
<dbReference type="InterPro" id="IPR000192">
    <property type="entry name" value="Aminotrans_V_dom"/>
</dbReference>
<keyword evidence="5" id="KW-0479">Metal-binding</keyword>
<comment type="catalytic activity">
    <reaction evidence="9">
        <text>(sulfur carrier)-H + L-cysteine = (sulfur carrier)-SH + L-alanine</text>
        <dbReference type="Rhea" id="RHEA:43892"/>
        <dbReference type="Rhea" id="RHEA-COMP:14737"/>
        <dbReference type="Rhea" id="RHEA-COMP:14739"/>
        <dbReference type="ChEBI" id="CHEBI:29917"/>
        <dbReference type="ChEBI" id="CHEBI:35235"/>
        <dbReference type="ChEBI" id="CHEBI:57972"/>
        <dbReference type="ChEBI" id="CHEBI:64428"/>
        <dbReference type="EC" id="2.8.1.7"/>
    </reaction>
</comment>
<dbReference type="GO" id="GO:0031071">
    <property type="term" value="F:cysteine desulfurase activity"/>
    <property type="evidence" value="ECO:0007669"/>
    <property type="project" value="UniProtKB-EC"/>
</dbReference>
<evidence type="ECO:0000313" key="13">
    <source>
        <dbReference type="Proteomes" id="UP000229500"/>
    </source>
</evidence>